<evidence type="ECO:0000259" key="11">
    <source>
        <dbReference type="PROSITE" id="PS50157"/>
    </source>
</evidence>
<evidence type="ECO:0000256" key="6">
    <source>
        <dbReference type="ARBA" id="ARBA00022771"/>
    </source>
</evidence>
<evidence type="ECO:0000256" key="2">
    <source>
        <dbReference type="ARBA" id="ARBA00022490"/>
    </source>
</evidence>
<dbReference type="GO" id="GO:0008270">
    <property type="term" value="F:zinc ion binding"/>
    <property type="evidence" value="ECO:0007669"/>
    <property type="project" value="UniProtKB-KW"/>
</dbReference>
<evidence type="ECO:0000256" key="1">
    <source>
        <dbReference type="ARBA" id="ARBA00004496"/>
    </source>
</evidence>
<keyword evidence="3" id="KW-0690">Ribosome biogenesis</keyword>
<keyword evidence="7" id="KW-0862">Zinc</keyword>
<evidence type="ECO:0000256" key="4">
    <source>
        <dbReference type="ARBA" id="ARBA00022723"/>
    </source>
</evidence>
<protein>
    <submittedName>
        <fullName evidence="12">Zinc finger protein 622</fullName>
    </submittedName>
</protein>
<sequence>MPLTCLACKLLFSVPQLHHDHYKTDWHRYNLKRQIAELPPLSKEEYEKRLAAFKESEAEKDKKVSLRCESCNKHFSSNNALENHLKSKKHLDVEARKPKKSPRKEIKPSTSDQKPLAEPAANDVSDNDDDWEDDDEEGEWESCDENDDEGGKRIIIDTNDCLFCDNVSDSTESNVSHMTSAHSFFIPDIEYLTDLDALIGTLAAKIHMDHICLWCNGKGRGFKSVKSVKQHMTDKGHCKMLHEGEALLDYADLYDYSKVESEDEPVDVAEMDELLSDADYELVLPSGATVGHRSLSLYYKQNLKPVQSNSKQKVKKVLQYYQSIGYTATTAKIAAKKARDISYVKRVKDRYNLKLGMKQNKLLQPHFRHQIMF</sequence>
<dbReference type="PANTHER" id="PTHR13182">
    <property type="entry name" value="ZINC FINGER PROTEIN 622"/>
    <property type="match status" value="1"/>
</dbReference>
<evidence type="ECO:0000313" key="12">
    <source>
        <dbReference type="EMBL" id="LAA01108.1"/>
    </source>
</evidence>
<reference evidence="12" key="1">
    <citation type="journal article" date="2016" name="Mol. Ecol. Resour.">
        <title>Evaluation of the impact of RNA preservation methods of spiders for de novo transcriptome assembly.</title>
        <authorList>
            <person name="Kono N."/>
            <person name="Nakamura H."/>
            <person name="Ito Y."/>
            <person name="Tomita M."/>
            <person name="Arakawa K."/>
        </authorList>
    </citation>
    <scope>NUCLEOTIDE SEQUENCE</scope>
    <source>
        <tissue evidence="12">Whole body</tissue>
    </source>
</reference>
<dbReference type="GO" id="GO:0005737">
    <property type="term" value="C:cytoplasm"/>
    <property type="evidence" value="ECO:0007669"/>
    <property type="project" value="UniProtKB-SubCell"/>
</dbReference>
<dbReference type="GO" id="GO:0042273">
    <property type="term" value="P:ribosomal large subunit biogenesis"/>
    <property type="evidence" value="ECO:0007669"/>
    <property type="project" value="TreeGrafter"/>
</dbReference>
<comment type="subcellular location">
    <subcellularLocation>
        <location evidence="1">Cytoplasm</location>
    </subcellularLocation>
</comment>
<dbReference type="OrthoDB" id="19329at2759"/>
<evidence type="ECO:0000256" key="9">
    <source>
        <dbReference type="PROSITE-ProRule" id="PRU00042"/>
    </source>
</evidence>
<name>A0A2L2XYZ2_PARTP</name>
<dbReference type="Pfam" id="PF12756">
    <property type="entry name" value="zf-C2H2_2"/>
    <property type="match status" value="1"/>
</dbReference>
<feature type="region of interest" description="Disordered" evidence="10">
    <location>
        <begin position="82"/>
        <end position="151"/>
    </location>
</feature>
<feature type="domain" description="C2H2-type" evidence="11">
    <location>
        <begin position="66"/>
        <end position="95"/>
    </location>
</feature>
<keyword evidence="2" id="KW-0963">Cytoplasm</keyword>
<evidence type="ECO:0000256" key="7">
    <source>
        <dbReference type="ARBA" id="ARBA00022833"/>
    </source>
</evidence>
<dbReference type="AlphaFoldDB" id="A0A2L2XYZ2"/>
<comment type="similarity">
    <text evidence="8">Belongs to the REI1 family.</text>
</comment>
<dbReference type="GO" id="GO:0030687">
    <property type="term" value="C:preribosome, large subunit precursor"/>
    <property type="evidence" value="ECO:0007669"/>
    <property type="project" value="TreeGrafter"/>
</dbReference>
<evidence type="ECO:0000256" key="8">
    <source>
        <dbReference type="ARBA" id="ARBA00034126"/>
    </source>
</evidence>
<dbReference type="InterPro" id="IPR036236">
    <property type="entry name" value="Znf_C2H2_sf"/>
</dbReference>
<evidence type="ECO:0000256" key="5">
    <source>
        <dbReference type="ARBA" id="ARBA00022737"/>
    </source>
</evidence>
<organism evidence="12">
    <name type="scientific">Parasteatoda tepidariorum</name>
    <name type="common">Common house spider</name>
    <name type="synonym">Achaearanea tepidariorum</name>
    <dbReference type="NCBI Taxonomy" id="114398"/>
    <lineage>
        <taxon>Eukaryota</taxon>
        <taxon>Metazoa</taxon>
        <taxon>Ecdysozoa</taxon>
        <taxon>Arthropoda</taxon>
        <taxon>Chelicerata</taxon>
        <taxon>Arachnida</taxon>
        <taxon>Araneae</taxon>
        <taxon>Araneomorphae</taxon>
        <taxon>Entelegynae</taxon>
        <taxon>Araneoidea</taxon>
        <taxon>Theridiidae</taxon>
        <taxon>Parasteatoda</taxon>
    </lineage>
</organism>
<dbReference type="PANTHER" id="PTHR13182:SF8">
    <property type="entry name" value="CYTOPLASMIC 60S SUBUNIT BIOGENESIS FACTOR ZNF622"/>
    <property type="match status" value="1"/>
</dbReference>
<dbReference type="InterPro" id="IPR041661">
    <property type="entry name" value="ZN622/Rei1/Reh1_Znf-C2H2"/>
</dbReference>
<keyword evidence="5" id="KW-0677">Repeat</keyword>
<dbReference type="PROSITE" id="PS00028">
    <property type="entry name" value="ZINC_FINGER_C2H2_1"/>
    <property type="match status" value="1"/>
</dbReference>
<dbReference type="Gene3D" id="3.30.160.60">
    <property type="entry name" value="Classic Zinc Finger"/>
    <property type="match status" value="1"/>
</dbReference>
<dbReference type="InterPro" id="IPR013087">
    <property type="entry name" value="Znf_C2H2_type"/>
</dbReference>
<dbReference type="InterPro" id="IPR003604">
    <property type="entry name" value="Matrin/U1-like-C_Znf_C2H2"/>
</dbReference>
<dbReference type="EMBL" id="IAAA01006317">
    <property type="protein sequence ID" value="LAA01108.1"/>
    <property type="molecule type" value="mRNA"/>
</dbReference>
<dbReference type="GO" id="GO:0003676">
    <property type="term" value="F:nucleic acid binding"/>
    <property type="evidence" value="ECO:0007669"/>
    <property type="project" value="InterPro"/>
</dbReference>
<keyword evidence="6 9" id="KW-0863">Zinc-finger</keyword>
<keyword evidence="4" id="KW-0479">Metal-binding</keyword>
<feature type="compositionally biased region" description="Acidic residues" evidence="10">
    <location>
        <begin position="125"/>
        <end position="148"/>
    </location>
</feature>
<accession>A0A2L2XYZ2</accession>
<proteinExistence type="evidence at transcript level"/>
<dbReference type="SMART" id="SM00451">
    <property type="entry name" value="ZnF_U1"/>
    <property type="match status" value="2"/>
</dbReference>
<dbReference type="InterPro" id="IPR040025">
    <property type="entry name" value="Znf622/Rei1/Reh1"/>
</dbReference>
<dbReference type="SUPFAM" id="SSF57667">
    <property type="entry name" value="beta-beta-alpha zinc fingers"/>
    <property type="match status" value="2"/>
</dbReference>
<dbReference type="SMART" id="SM00355">
    <property type="entry name" value="ZnF_C2H2"/>
    <property type="match status" value="3"/>
</dbReference>
<evidence type="ECO:0000256" key="3">
    <source>
        <dbReference type="ARBA" id="ARBA00022517"/>
    </source>
</evidence>
<evidence type="ECO:0000256" key="10">
    <source>
        <dbReference type="SAM" id="MobiDB-lite"/>
    </source>
</evidence>
<dbReference type="PROSITE" id="PS50157">
    <property type="entry name" value="ZINC_FINGER_C2H2_2"/>
    <property type="match status" value="1"/>
</dbReference>
<dbReference type="Pfam" id="PF12171">
    <property type="entry name" value="zf-C2H2_jaz"/>
    <property type="match status" value="1"/>
</dbReference>
<dbReference type="InterPro" id="IPR022755">
    <property type="entry name" value="Znf_C2H2_jaz"/>
</dbReference>